<proteinExistence type="predicted"/>
<evidence type="ECO:0000313" key="1">
    <source>
        <dbReference type="EMBL" id="KAK8213351.1"/>
    </source>
</evidence>
<protein>
    <submittedName>
        <fullName evidence="1">Uncharacterized protein</fullName>
    </submittedName>
</protein>
<reference evidence="1" key="1">
    <citation type="submission" date="2024-02" db="EMBL/GenBank/DDBJ databases">
        <title>Metagenome Assembled Genome of Zalaria obscura JY119.</title>
        <authorList>
            <person name="Vighnesh L."/>
            <person name="Jagadeeshwari U."/>
            <person name="Venkata Ramana C."/>
            <person name="Sasikala C."/>
        </authorList>
    </citation>
    <scope>NUCLEOTIDE SEQUENCE</scope>
    <source>
        <strain evidence="1">JY119</strain>
    </source>
</reference>
<dbReference type="Proteomes" id="UP001320706">
    <property type="component" value="Unassembled WGS sequence"/>
</dbReference>
<comment type="caution">
    <text evidence="1">The sequence shown here is derived from an EMBL/GenBank/DDBJ whole genome shotgun (WGS) entry which is preliminary data.</text>
</comment>
<organism evidence="1 2">
    <name type="scientific">Zalaria obscura</name>
    <dbReference type="NCBI Taxonomy" id="2024903"/>
    <lineage>
        <taxon>Eukaryota</taxon>
        <taxon>Fungi</taxon>
        <taxon>Dikarya</taxon>
        <taxon>Ascomycota</taxon>
        <taxon>Pezizomycotina</taxon>
        <taxon>Dothideomycetes</taxon>
        <taxon>Dothideomycetidae</taxon>
        <taxon>Dothideales</taxon>
        <taxon>Zalariaceae</taxon>
        <taxon>Zalaria</taxon>
    </lineage>
</organism>
<keyword evidence="2" id="KW-1185">Reference proteome</keyword>
<evidence type="ECO:0000313" key="2">
    <source>
        <dbReference type="Proteomes" id="UP001320706"/>
    </source>
</evidence>
<dbReference type="EMBL" id="JAMKPW020000011">
    <property type="protein sequence ID" value="KAK8213351.1"/>
    <property type="molecule type" value="Genomic_DNA"/>
</dbReference>
<gene>
    <name evidence="1" type="ORF">M8818_002650</name>
</gene>
<name>A0ACC3SH35_9PEZI</name>
<sequence length="396" mass="43412">MAIKEQASANSSARLFSTREPPSLSTLKALTSQKTSGSSYPLANRIEKNIPVYDCSALDLSSEASISAIQDEWYHVLLHGPGVLVLKNMYTSHAVLNSANAAFDSIIAAEKAANGVKGDHFSAGLTNSRIWNSFSKHCLQDPESFFEYYSNPIMALICAAYLGPAYRITAQVNIVRPGGSPQTCHRDYHLGFQTAEDAARWPRAMHLASQLLTLQGAVAQTDMPLESGPTRLLPYSQQMEDGYLAYRLPEFSEYFEKSWVSLPLMKGDGLFFNPALMHAAGANESSDVHRSANLMQVSSAFGKPMETVDAIPLVERCWPLLHDKFKSEGFSRGVQDFISAVAEGYPFPTNLDRRPPAPGGMAPESEQDFLRRALSEGLSKEDVVHSLKTIRIDSAA</sequence>
<accession>A0ACC3SH35</accession>